<keyword evidence="6" id="KW-1185">Reference proteome</keyword>
<sequence>MRSEDIARLAGVSRSTVSRVINNYSDIPQKTRDKVLKIIEQYHYEPNTSARVLAGKSTSTIGLFVVSLSEQPGVNRIYQNNYFAPFVDAVIDTANAAGYYVLVHTIYAEEDFAKVKQAFLQKRIDGGIIVGTQKNAELIGGIARIGLPFVLIDYDVADILEHRLSDSPITVVNSDDYEGAMAAMNHLISAGHKEIGFISGHMNTYSGKQRFRAYEAALRTHKLPVRPEYVLNGRFLKQAAYEETKRLLKLDRLPTAIFSANDDMAIAAMNVLREHGLRIPDDMALIGFDDVPVAAQLIPSLSTVRLPIYDMSKEAVSRLVGMFENGAGTLSSVSFPTSLIIRDS</sequence>
<dbReference type="Pfam" id="PF00356">
    <property type="entry name" value="LacI"/>
    <property type="match status" value="1"/>
</dbReference>
<dbReference type="EMBL" id="JACJVR010000038">
    <property type="protein sequence ID" value="MBB6691790.1"/>
    <property type="molecule type" value="Genomic_DNA"/>
</dbReference>
<dbReference type="Gene3D" id="1.10.260.40">
    <property type="entry name" value="lambda repressor-like DNA-binding domains"/>
    <property type="match status" value="1"/>
</dbReference>
<proteinExistence type="predicted"/>
<dbReference type="PANTHER" id="PTHR30146">
    <property type="entry name" value="LACI-RELATED TRANSCRIPTIONAL REPRESSOR"/>
    <property type="match status" value="1"/>
</dbReference>
<keyword evidence="3" id="KW-0804">Transcription</keyword>
<dbReference type="RefSeq" id="WP_185135783.1">
    <property type="nucleotide sequence ID" value="NZ_JACJVR010000038.1"/>
</dbReference>
<dbReference type="CDD" id="cd06267">
    <property type="entry name" value="PBP1_LacI_sugar_binding-like"/>
    <property type="match status" value="1"/>
</dbReference>
<protein>
    <submittedName>
        <fullName evidence="5">LacI family DNA-binding transcriptional regulator</fullName>
    </submittedName>
</protein>
<keyword evidence="2 5" id="KW-0238">DNA-binding</keyword>
<evidence type="ECO:0000259" key="4">
    <source>
        <dbReference type="PROSITE" id="PS50932"/>
    </source>
</evidence>
<dbReference type="SUPFAM" id="SSF53822">
    <property type="entry name" value="Periplasmic binding protein-like I"/>
    <property type="match status" value="1"/>
</dbReference>
<evidence type="ECO:0000256" key="3">
    <source>
        <dbReference type="ARBA" id="ARBA00023163"/>
    </source>
</evidence>
<accession>A0A841U103</accession>
<comment type="caution">
    <text evidence="5">The sequence shown here is derived from an EMBL/GenBank/DDBJ whole genome shotgun (WGS) entry which is preliminary data.</text>
</comment>
<dbReference type="PROSITE" id="PS50932">
    <property type="entry name" value="HTH_LACI_2"/>
    <property type="match status" value="1"/>
</dbReference>
<dbReference type="Proteomes" id="UP000553776">
    <property type="component" value="Unassembled WGS sequence"/>
</dbReference>
<dbReference type="SUPFAM" id="SSF47413">
    <property type="entry name" value="lambda repressor-like DNA-binding domains"/>
    <property type="match status" value="1"/>
</dbReference>
<dbReference type="InterPro" id="IPR046335">
    <property type="entry name" value="LacI/GalR-like_sensor"/>
</dbReference>
<dbReference type="Pfam" id="PF13377">
    <property type="entry name" value="Peripla_BP_3"/>
    <property type="match status" value="1"/>
</dbReference>
<dbReference type="GO" id="GO:0003700">
    <property type="term" value="F:DNA-binding transcription factor activity"/>
    <property type="evidence" value="ECO:0007669"/>
    <property type="project" value="TreeGrafter"/>
</dbReference>
<feature type="domain" description="HTH lacI-type" evidence="4">
    <location>
        <begin position="1"/>
        <end position="55"/>
    </location>
</feature>
<evidence type="ECO:0000313" key="5">
    <source>
        <dbReference type="EMBL" id="MBB6691790.1"/>
    </source>
</evidence>
<dbReference type="PANTHER" id="PTHR30146:SF109">
    <property type="entry name" value="HTH-TYPE TRANSCRIPTIONAL REGULATOR GALS"/>
    <property type="match status" value="1"/>
</dbReference>
<evidence type="ECO:0000256" key="1">
    <source>
        <dbReference type="ARBA" id="ARBA00023015"/>
    </source>
</evidence>
<dbReference type="Gene3D" id="3.40.50.2300">
    <property type="match status" value="2"/>
</dbReference>
<dbReference type="AlphaFoldDB" id="A0A841U103"/>
<name>A0A841U103_9BACL</name>
<dbReference type="InterPro" id="IPR000843">
    <property type="entry name" value="HTH_LacI"/>
</dbReference>
<keyword evidence="1" id="KW-0805">Transcription regulation</keyword>
<evidence type="ECO:0000313" key="6">
    <source>
        <dbReference type="Proteomes" id="UP000553776"/>
    </source>
</evidence>
<evidence type="ECO:0000256" key="2">
    <source>
        <dbReference type="ARBA" id="ARBA00023125"/>
    </source>
</evidence>
<dbReference type="GO" id="GO:0000976">
    <property type="term" value="F:transcription cis-regulatory region binding"/>
    <property type="evidence" value="ECO:0007669"/>
    <property type="project" value="TreeGrafter"/>
</dbReference>
<gene>
    <name evidence="5" type="ORF">H7B90_10315</name>
</gene>
<dbReference type="SMART" id="SM00354">
    <property type="entry name" value="HTH_LACI"/>
    <property type="match status" value="1"/>
</dbReference>
<organism evidence="5 6">
    <name type="scientific">Cohnella xylanilytica</name>
    <dbReference type="NCBI Taxonomy" id="557555"/>
    <lineage>
        <taxon>Bacteria</taxon>
        <taxon>Bacillati</taxon>
        <taxon>Bacillota</taxon>
        <taxon>Bacilli</taxon>
        <taxon>Bacillales</taxon>
        <taxon>Paenibacillaceae</taxon>
        <taxon>Cohnella</taxon>
    </lineage>
</organism>
<dbReference type="CDD" id="cd01392">
    <property type="entry name" value="HTH_LacI"/>
    <property type="match status" value="1"/>
</dbReference>
<reference evidence="5 6" key="1">
    <citation type="submission" date="2020-08" db="EMBL/GenBank/DDBJ databases">
        <title>Cohnella phylogeny.</title>
        <authorList>
            <person name="Dunlap C."/>
        </authorList>
    </citation>
    <scope>NUCLEOTIDE SEQUENCE [LARGE SCALE GENOMIC DNA]</scope>
    <source>
        <strain evidence="5 6">DSM 25239</strain>
    </source>
</reference>
<dbReference type="InterPro" id="IPR010982">
    <property type="entry name" value="Lambda_DNA-bd_dom_sf"/>
</dbReference>
<dbReference type="InterPro" id="IPR028082">
    <property type="entry name" value="Peripla_BP_I"/>
</dbReference>